<dbReference type="AlphaFoldDB" id="A0A6C0JUK2"/>
<dbReference type="EMBL" id="MN740684">
    <property type="protein sequence ID" value="QHU07384.1"/>
    <property type="molecule type" value="Genomic_DNA"/>
</dbReference>
<proteinExistence type="predicted"/>
<accession>A0A6C0JUK2</accession>
<reference evidence="1" key="1">
    <citation type="journal article" date="2020" name="Nature">
        <title>Giant virus diversity and host interactions through global metagenomics.</title>
        <authorList>
            <person name="Schulz F."/>
            <person name="Roux S."/>
            <person name="Paez-Espino D."/>
            <person name="Jungbluth S."/>
            <person name="Walsh D.A."/>
            <person name="Denef V.J."/>
            <person name="McMahon K.D."/>
            <person name="Konstantinidis K.T."/>
            <person name="Eloe-Fadrosh E.A."/>
            <person name="Kyrpides N.C."/>
            <person name="Woyke T."/>
        </authorList>
    </citation>
    <scope>NUCLEOTIDE SEQUENCE</scope>
    <source>
        <strain evidence="1">GVMAG-S-1040241-154</strain>
    </source>
</reference>
<name>A0A6C0JUK2_9ZZZZ</name>
<sequence>MATKVLRSNLIYPGYADFVDLKKKLMFAIDNSVLLKDIIRDKYWDFNGLQKQQYNTNTAQIVKDKLKSIYQSIAANRESFPFYNKEHVENFIYQVIELCKNKKMRDFSPIREIFKGINDSKSVIASISEDAHKIIEDFDKTVNTSAFRSRIFSRLSRFNPYSRYSN</sequence>
<organism evidence="1">
    <name type="scientific">viral metagenome</name>
    <dbReference type="NCBI Taxonomy" id="1070528"/>
    <lineage>
        <taxon>unclassified sequences</taxon>
        <taxon>metagenomes</taxon>
        <taxon>organismal metagenomes</taxon>
    </lineage>
</organism>
<protein>
    <submittedName>
        <fullName evidence="1">Uncharacterized protein</fullName>
    </submittedName>
</protein>
<evidence type="ECO:0000313" key="1">
    <source>
        <dbReference type="EMBL" id="QHU07384.1"/>
    </source>
</evidence>